<evidence type="ECO:0000313" key="7">
    <source>
        <dbReference type="Proteomes" id="UP000291562"/>
    </source>
</evidence>
<evidence type="ECO:0000256" key="4">
    <source>
        <dbReference type="ARBA" id="ARBA00023136"/>
    </source>
</evidence>
<sequence>MHIAHLCLLLAALLPILFTAIAKTIARRQFNNYAPRDFQARLSGMALRAHWVQLNSFEAFPPFAVAVLVAEQVGAAQGRIDALTLAFVGLRVIYGGCYLANWAALRSLVWFAGMGCVVWLFVLGL</sequence>
<evidence type="ECO:0000256" key="3">
    <source>
        <dbReference type="ARBA" id="ARBA00022989"/>
    </source>
</evidence>
<evidence type="ECO:0000256" key="5">
    <source>
        <dbReference type="SAM" id="Phobius"/>
    </source>
</evidence>
<dbReference type="SUPFAM" id="SSF161084">
    <property type="entry name" value="MAPEG domain-like"/>
    <property type="match status" value="1"/>
</dbReference>
<gene>
    <name evidence="6" type="ORF">ELE36_02105</name>
</gene>
<keyword evidence="2 5" id="KW-0812">Transmembrane</keyword>
<organism evidence="6 7">
    <name type="scientific">Pseudolysobacter antarcticus</name>
    <dbReference type="NCBI Taxonomy" id="2511995"/>
    <lineage>
        <taxon>Bacteria</taxon>
        <taxon>Pseudomonadati</taxon>
        <taxon>Pseudomonadota</taxon>
        <taxon>Gammaproteobacteria</taxon>
        <taxon>Lysobacterales</taxon>
        <taxon>Rhodanobacteraceae</taxon>
        <taxon>Pseudolysobacter</taxon>
    </lineage>
</organism>
<accession>A0A411HFL2</accession>
<dbReference type="Pfam" id="PF01124">
    <property type="entry name" value="MAPEG"/>
    <property type="match status" value="1"/>
</dbReference>
<reference evidence="6 7" key="1">
    <citation type="submission" date="2019-01" db="EMBL/GenBank/DDBJ databases">
        <title>Pseudolysobacter antarctica gen. nov., sp. nov., isolated from Fildes Peninsula, Antarctica.</title>
        <authorList>
            <person name="Wei Z."/>
            <person name="Peng F."/>
        </authorList>
    </citation>
    <scope>NUCLEOTIDE SEQUENCE [LARGE SCALE GENOMIC DNA]</scope>
    <source>
        <strain evidence="6 7">AQ6-296</strain>
    </source>
</reference>
<dbReference type="AlphaFoldDB" id="A0A411HFL2"/>
<dbReference type="InterPro" id="IPR001129">
    <property type="entry name" value="Membr-assoc_MAPEG"/>
</dbReference>
<evidence type="ECO:0000313" key="6">
    <source>
        <dbReference type="EMBL" id="QBB69261.1"/>
    </source>
</evidence>
<name>A0A411HFL2_9GAMM</name>
<protein>
    <recommendedName>
        <fullName evidence="8">MAPEG family protein</fullName>
    </recommendedName>
</protein>
<comment type="subcellular location">
    <subcellularLocation>
        <location evidence="1">Membrane</location>
    </subcellularLocation>
</comment>
<proteinExistence type="predicted"/>
<dbReference type="KEGG" id="xbc:ELE36_02105"/>
<evidence type="ECO:0000256" key="1">
    <source>
        <dbReference type="ARBA" id="ARBA00004370"/>
    </source>
</evidence>
<dbReference type="InterPro" id="IPR023352">
    <property type="entry name" value="MAPEG-like_dom_sf"/>
</dbReference>
<dbReference type="GO" id="GO:0016020">
    <property type="term" value="C:membrane"/>
    <property type="evidence" value="ECO:0007669"/>
    <property type="project" value="UniProtKB-SubCell"/>
</dbReference>
<keyword evidence="4 5" id="KW-0472">Membrane</keyword>
<dbReference type="Proteomes" id="UP000291562">
    <property type="component" value="Chromosome"/>
</dbReference>
<keyword evidence="3 5" id="KW-1133">Transmembrane helix</keyword>
<dbReference type="OrthoDB" id="513661at2"/>
<evidence type="ECO:0008006" key="8">
    <source>
        <dbReference type="Google" id="ProtNLM"/>
    </source>
</evidence>
<dbReference type="RefSeq" id="WP_129831517.1">
    <property type="nucleotide sequence ID" value="NZ_CP035704.1"/>
</dbReference>
<evidence type="ECO:0000256" key="2">
    <source>
        <dbReference type="ARBA" id="ARBA00022692"/>
    </source>
</evidence>
<dbReference type="PANTHER" id="PTHR35371">
    <property type="entry name" value="INNER MEMBRANE PROTEIN"/>
    <property type="match status" value="1"/>
</dbReference>
<feature type="transmembrane region" description="Helical" evidence="5">
    <location>
        <begin position="107"/>
        <end position="124"/>
    </location>
</feature>
<dbReference type="PANTHER" id="PTHR35371:SF1">
    <property type="entry name" value="BLR7753 PROTEIN"/>
    <property type="match status" value="1"/>
</dbReference>
<dbReference type="Gene3D" id="1.20.120.550">
    <property type="entry name" value="Membrane associated eicosanoid/glutathione metabolism-like domain"/>
    <property type="match status" value="1"/>
</dbReference>
<keyword evidence="7" id="KW-1185">Reference proteome</keyword>
<dbReference type="EMBL" id="CP035704">
    <property type="protein sequence ID" value="QBB69261.1"/>
    <property type="molecule type" value="Genomic_DNA"/>
</dbReference>